<proteinExistence type="predicted"/>
<feature type="compositionally biased region" description="Polar residues" evidence="1">
    <location>
        <begin position="96"/>
        <end position="110"/>
    </location>
</feature>
<name>A0ABD0M4L5_9CAEN</name>
<sequence length="136" mass="15192">MTGKCLPGPKRTNADCSDNRLKRETGTEIINVFTRSYSDRPTRKSRHVVCAGTRMILEVKKSTQQSRLGDAIHEYNLGRWSGRVTASAQVNQENRCLSCQQSTTRKTNNPGLRHRQSSKPTDLRIKDSTGLAASES</sequence>
<reference evidence="2 3" key="1">
    <citation type="journal article" date="2023" name="Sci. Data">
        <title>Genome assembly of the Korean intertidal mud-creeper Batillaria attramentaria.</title>
        <authorList>
            <person name="Patra A.K."/>
            <person name="Ho P.T."/>
            <person name="Jun S."/>
            <person name="Lee S.J."/>
            <person name="Kim Y."/>
            <person name="Won Y.J."/>
        </authorList>
    </citation>
    <scope>NUCLEOTIDE SEQUENCE [LARGE SCALE GENOMIC DNA]</scope>
    <source>
        <strain evidence="2">Wonlab-2016</strain>
    </source>
</reference>
<evidence type="ECO:0000313" key="2">
    <source>
        <dbReference type="EMBL" id="KAK7506605.1"/>
    </source>
</evidence>
<evidence type="ECO:0000256" key="1">
    <source>
        <dbReference type="SAM" id="MobiDB-lite"/>
    </source>
</evidence>
<dbReference type="AlphaFoldDB" id="A0ABD0M4L5"/>
<dbReference type="EMBL" id="JACVVK020000006">
    <property type="protein sequence ID" value="KAK7506605.1"/>
    <property type="molecule type" value="Genomic_DNA"/>
</dbReference>
<feature type="region of interest" description="Disordered" evidence="1">
    <location>
        <begin position="96"/>
        <end position="136"/>
    </location>
</feature>
<keyword evidence="3" id="KW-1185">Reference proteome</keyword>
<evidence type="ECO:0000313" key="3">
    <source>
        <dbReference type="Proteomes" id="UP001519460"/>
    </source>
</evidence>
<gene>
    <name evidence="2" type="ORF">BaRGS_00002080</name>
</gene>
<accession>A0ABD0M4L5</accession>
<protein>
    <submittedName>
        <fullName evidence="2">Uncharacterized protein</fullName>
    </submittedName>
</protein>
<dbReference type="Proteomes" id="UP001519460">
    <property type="component" value="Unassembled WGS sequence"/>
</dbReference>
<comment type="caution">
    <text evidence="2">The sequence shown here is derived from an EMBL/GenBank/DDBJ whole genome shotgun (WGS) entry which is preliminary data.</text>
</comment>
<organism evidence="2 3">
    <name type="scientific">Batillaria attramentaria</name>
    <dbReference type="NCBI Taxonomy" id="370345"/>
    <lineage>
        <taxon>Eukaryota</taxon>
        <taxon>Metazoa</taxon>
        <taxon>Spiralia</taxon>
        <taxon>Lophotrochozoa</taxon>
        <taxon>Mollusca</taxon>
        <taxon>Gastropoda</taxon>
        <taxon>Caenogastropoda</taxon>
        <taxon>Sorbeoconcha</taxon>
        <taxon>Cerithioidea</taxon>
        <taxon>Batillariidae</taxon>
        <taxon>Batillaria</taxon>
    </lineage>
</organism>